<keyword evidence="3" id="KW-0633">Potassium transport</keyword>
<accession>A0A8J7RMD0</accession>
<dbReference type="InterPro" id="IPR028325">
    <property type="entry name" value="VG_K_chnl"/>
</dbReference>
<evidence type="ECO:0000256" key="2">
    <source>
        <dbReference type="ARBA" id="ARBA00022448"/>
    </source>
</evidence>
<keyword evidence="2" id="KW-0813">Transport</keyword>
<keyword evidence="5" id="KW-0631">Potassium channel</keyword>
<keyword evidence="8 12" id="KW-1133">Transmembrane helix</keyword>
<dbReference type="Gene3D" id="1.10.287.70">
    <property type="match status" value="1"/>
</dbReference>
<comment type="caution">
    <text evidence="14">The sequence shown here is derived from an EMBL/GenBank/DDBJ whole genome shotgun (WGS) entry which is preliminary data.</text>
</comment>
<dbReference type="PRINTS" id="PR00169">
    <property type="entry name" value="KCHANNEL"/>
</dbReference>
<evidence type="ECO:0000256" key="3">
    <source>
        <dbReference type="ARBA" id="ARBA00022538"/>
    </source>
</evidence>
<evidence type="ECO:0000256" key="10">
    <source>
        <dbReference type="ARBA" id="ARBA00023136"/>
    </source>
</evidence>
<dbReference type="GO" id="GO:0001508">
    <property type="term" value="P:action potential"/>
    <property type="evidence" value="ECO:0007669"/>
    <property type="project" value="TreeGrafter"/>
</dbReference>
<protein>
    <submittedName>
        <fullName evidence="14">Ion transporter</fullName>
    </submittedName>
</protein>
<evidence type="ECO:0000256" key="7">
    <source>
        <dbReference type="ARBA" id="ARBA00022958"/>
    </source>
</evidence>
<feature type="transmembrane region" description="Helical" evidence="12">
    <location>
        <begin position="82"/>
        <end position="101"/>
    </location>
</feature>
<evidence type="ECO:0000313" key="14">
    <source>
        <dbReference type="EMBL" id="MBP3192723.1"/>
    </source>
</evidence>
<organism evidence="14 15">
    <name type="scientific">Natronogracilivirga saccharolytica</name>
    <dbReference type="NCBI Taxonomy" id="2812953"/>
    <lineage>
        <taxon>Bacteria</taxon>
        <taxon>Pseudomonadati</taxon>
        <taxon>Balneolota</taxon>
        <taxon>Balneolia</taxon>
        <taxon>Balneolales</taxon>
        <taxon>Cyclonatronaceae</taxon>
        <taxon>Natronogracilivirga</taxon>
    </lineage>
</organism>
<dbReference type="EMBL" id="JAFIDN010000005">
    <property type="protein sequence ID" value="MBP3192723.1"/>
    <property type="molecule type" value="Genomic_DNA"/>
</dbReference>
<reference evidence="14" key="1">
    <citation type="submission" date="2021-02" db="EMBL/GenBank/DDBJ databases">
        <title>Natronogracilivirga saccharolytica gen. nov. sp. nov. a new anaerobic, haloalkiliphilic carbohydrate-fermenting bacterium from soda lake and proposing of Cyclonatronumiaceae fam. nov. in the phylum Balneolaeota.</title>
        <authorList>
            <person name="Zhilina T.N."/>
            <person name="Sorokin D.Y."/>
            <person name="Zavarzina D.G."/>
            <person name="Toshchakov S.V."/>
            <person name="Kublanov I.V."/>
        </authorList>
    </citation>
    <scope>NUCLEOTIDE SEQUENCE</scope>
    <source>
        <strain evidence="14">Z-1702</strain>
    </source>
</reference>
<sequence length="238" mass="27290">MEFRKTLKKLVEDEQNKWGRIFNLFVKVLIVLSLISISVETLPGLDSRVVAFLELFELLTIIIFTIEYILRVIVADKKLRFIFSFYGIIDLVAILPFYIAIGLDLRSVRIFRLLRIIRMMKFSRYNDAINRLIGAFQTIKAELVVFFMITLCVLYVSALGIYYFENPAQPDKYVSVFHSLWWSVATLTTVGYGDVYPLTIGGRIFTFFILMIGLGLISVPTGLIASALTKTLKNDNEN</sequence>
<evidence type="ECO:0000256" key="1">
    <source>
        <dbReference type="ARBA" id="ARBA00004141"/>
    </source>
</evidence>
<evidence type="ECO:0000256" key="8">
    <source>
        <dbReference type="ARBA" id="ARBA00022989"/>
    </source>
</evidence>
<evidence type="ECO:0000256" key="9">
    <source>
        <dbReference type="ARBA" id="ARBA00023065"/>
    </source>
</evidence>
<dbReference type="Gene3D" id="1.20.120.350">
    <property type="entry name" value="Voltage-gated potassium channels. Chain C"/>
    <property type="match status" value="1"/>
</dbReference>
<dbReference type="AlphaFoldDB" id="A0A8J7RMD0"/>
<gene>
    <name evidence="14" type="ORF">NATSA_08615</name>
</gene>
<feature type="domain" description="Ion transport" evidence="13">
    <location>
        <begin position="20"/>
        <end position="229"/>
    </location>
</feature>
<evidence type="ECO:0000256" key="11">
    <source>
        <dbReference type="ARBA" id="ARBA00023303"/>
    </source>
</evidence>
<evidence type="ECO:0000259" key="13">
    <source>
        <dbReference type="Pfam" id="PF00520"/>
    </source>
</evidence>
<keyword evidence="11" id="KW-0407">Ion channel</keyword>
<name>A0A8J7RMD0_9BACT</name>
<evidence type="ECO:0000256" key="4">
    <source>
        <dbReference type="ARBA" id="ARBA00022692"/>
    </source>
</evidence>
<keyword evidence="9" id="KW-0406">Ion transport</keyword>
<comment type="subcellular location">
    <subcellularLocation>
        <location evidence="1">Membrane</location>
        <topology evidence="1">Multi-pass membrane protein</topology>
    </subcellularLocation>
</comment>
<keyword evidence="15" id="KW-1185">Reference proteome</keyword>
<dbReference type="PANTHER" id="PTHR11537:SF254">
    <property type="entry name" value="POTASSIUM VOLTAGE-GATED CHANNEL PROTEIN SHAB"/>
    <property type="match status" value="1"/>
</dbReference>
<keyword evidence="7" id="KW-0630">Potassium</keyword>
<dbReference type="Pfam" id="PF00520">
    <property type="entry name" value="Ion_trans"/>
    <property type="match status" value="1"/>
</dbReference>
<keyword evidence="6" id="KW-0851">Voltage-gated channel</keyword>
<dbReference type="Proteomes" id="UP000673975">
    <property type="component" value="Unassembled WGS sequence"/>
</dbReference>
<feature type="transmembrane region" description="Helical" evidence="12">
    <location>
        <begin position="51"/>
        <end position="70"/>
    </location>
</feature>
<feature type="transmembrane region" description="Helical" evidence="12">
    <location>
        <begin position="204"/>
        <end position="228"/>
    </location>
</feature>
<evidence type="ECO:0000313" key="15">
    <source>
        <dbReference type="Proteomes" id="UP000673975"/>
    </source>
</evidence>
<evidence type="ECO:0000256" key="6">
    <source>
        <dbReference type="ARBA" id="ARBA00022882"/>
    </source>
</evidence>
<feature type="transmembrane region" description="Helical" evidence="12">
    <location>
        <begin position="143"/>
        <end position="164"/>
    </location>
</feature>
<keyword evidence="4 12" id="KW-0812">Transmembrane</keyword>
<feature type="transmembrane region" description="Helical" evidence="12">
    <location>
        <begin position="173"/>
        <end position="192"/>
    </location>
</feature>
<keyword evidence="10 12" id="KW-0472">Membrane</keyword>
<feature type="transmembrane region" description="Helical" evidence="12">
    <location>
        <begin position="21"/>
        <end position="39"/>
    </location>
</feature>
<dbReference type="SUPFAM" id="SSF81324">
    <property type="entry name" value="Voltage-gated potassium channels"/>
    <property type="match status" value="1"/>
</dbReference>
<evidence type="ECO:0000256" key="5">
    <source>
        <dbReference type="ARBA" id="ARBA00022826"/>
    </source>
</evidence>
<dbReference type="InterPro" id="IPR005821">
    <property type="entry name" value="Ion_trans_dom"/>
</dbReference>
<evidence type="ECO:0000256" key="12">
    <source>
        <dbReference type="SAM" id="Phobius"/>
    </source>
</evidence>
<dbReference type="GO" id="GO:0008076">
    <property type="term" value="C:voltage-gated potassium channel complex"/>
    <property type="evidence" value="ECO:0007669"/>
    <property type="project" value="InterPro"/>
</dbReference>
<dbReference type="GO" id="GO:0005249">
    <property type="term" value="F:voltage-gated potassium channel activity"/>
    <property type="evidence" value="ECO:0007669"/>
    <property type="project" value="InterPro"/>
</dbReference>
<proteinExistence type="predicted"/>
<dbReference type="RefSeq" id="WP_210511681.1">
    <property type="nucleotide sequence ID" value="NZ_JAFIDN010000005.1"/>
</dbReference>
<dbReference type="PANTHER" id="PTHR11537">
    <property type="entry name" value="VOLTAGE-GATED POTASSIUM CHANNEL"/>
    <property type="match status" value="1"/>
</dbReference>
<dbReference type="InterPro" id="IPR027359">
    <property type="entry name" value="Volt_channel_dom_sf"/>
</dbReference>